<accession>A0ABD0XZ55</accession>
<feature type="region of interest" description="Disordered" evidence="1">
    <location>
        <begin position="107"/>
        <end position="134"/>
    </location>
</feature>
<feature type="region of interest" description="Disordered" evidence="1">
    <location>
        <begin position="159"/>
        <end position="199"/>
    </location>
</feature>
<evidence type="ECO:0000313" key="2">
    <source>
        <dbReference type="EMBL" id="KAL1115630.1"/>
    </source>
</evidence>
<protein>
    <submittedName>
        <fullName evidence="2">Uncharacterized protein</fullName>
    </submittedName>
</protein>
<feature type="compositionally biased region" description="Gly residues" evidence="1">
    <location>
        <begin position="159"/>
        <end position="173"/>
    </location>
</feature>
<comment type="caution">
    <text evidence="2">The sequence shown here is derived from an EMBL/GenBank/DDBJ whole genome shotgun (WGS) entry which is preliminary data.</text>
</comment>
<name>A0ABD0XZ55_9HEMI</name>
<dbReference type="EMBL" id="JBFDAA010000019">
    <property type="protein sequence ID" value="KAL1115630.1"/>
    <property type="molecule type" value="Genomic_DNA"/>
</dbReference>
<sequence>MERRLPRGIRMTAEGRKRCILRQEDLNHKSLSSASAAVGLYCDYPQSFEAEDGVGGRYVRFAILLLRKLSKRLRTTRKVSPRKGDYRDTILNRDTYSSCPGVLPGRVRSGWEGRPRVKRGGRTEGRDPRPDPVQRLCDDWDAASRRGSQQPVYYYERTGAGGAAFGGPGGGPAQRGNDTGPPPTIPFLHISPTSRLPTG</sequence>
<organism evidence="2 3">
    <name type="scientific">Ranatra chinensis</name>
    <dbReference type="NCBI Taxonomy" id="642074"/>
    <lineage>
        <taxon>Eukaryota</taxon>
        <taxon>Metazoa</taxon>
        <taxon>Ecdysozoa</taxon>
        <taxon>Arthropoda</taxon>
        <taxon>Hexapoda</taxon>
        <taxon>Insecta</taxon>
        <taxon>Pterygota</taxon>
        <taxon>Neoptera</taxon>
        <taxon>Paraneoptera</taxon>
        <taxon>Hemiptera</taxon>
        <taxon>Heteroptera</taxon>
        <taxon>Panheteroptera</taxon>
        <taxon>Nepomorpha</taxon>
        <taxon>Nepidae</taxon>
        <taxon>Ranatrinae</taxon>
        <taxon>Ranatra</taxon>
    </lineage>
</organism>
<gene>
    <name evidence="2" type="ORF">AAG570_005920</name>
</gene>
<evidence type="ECO:0000313" key="3">
    <source>
        <dbReference type="Proteomes" id="UP001558652"/>
    </source>
</evidence>
<keyword evidence="3" id="KW-1185">Reference proteome</keyword>
<reference evidence="2 3" key="1">
    <citation type="submission" date="2024-07" db="EMBL/GenBank/DDBJ databases">
        <title>Chromosome-level genome assembly of the water stick insect Ranatra chinensis (Heteroptera: Nepidae).</title>
        <authorList>
            <person name="Liu X."/>
        </authorList>
    </citation>
    <scope>NUCLEOTIDE SEQUENCE [LARGE SCALE GENOMIC DNA]</scope>
    <source>
        <strain evidence="2">Cailab_2021Rc</strain>
        <tissue evidence="2">Muscle</tissue>
    </source>
</reference>
<evidence type="ECO:0000256" key="1">
    <source>
        <dbReference type="SAM" id="MobiDB-lite"/>
    </source>
</evidence>
<dbReference type="AlphaFoldDB" id="A0ABD0XZ55"/>
<proteinExistence type="predicted"/>
<dbReference type="Proteomes" id="UP001558652">
    <property type="component" value="Unassembled WGS sequence"/>
</dbReference>
<feature type="compositionally biased region" description="Basic and acidic residues" evidence="1">
    <location>
        <begin position="109"/>
        <end position="134"/>
    </location>
</feature>